<protein>
    <submittedName>
        <fullName evidence="1">Uncharacterized protein</fullName>
    </submittedName>
</protein>
<evidence type="ECO:0000313" key="1">
    <source>
        <dbReference type="EMBL" id="GAA3711257.1"/>
    </source>
</evidence>
<dbReference type="RefSeq" id="WP_142177843.1">
    <property type="nucleotide sequence ID" value="NZ_BAABDC010000004.1"/>
</dbReference>
<keyword evidence="2" id="KW-1185">Reference proteome</keyword>
<accession>A0ABP7E288</accession>
<sequence>MLVYEIVLDGELATDLTDSPVSLERRNSGGATILITPVVHADTLSSVLSLLESLGIGVTAVHQVEDERTGRDQPGSA</sequence>
<gene>
    <name evidence="1" type="ORF">GCM10022399_30060</name>
</gene>
<evidence type="ECO:0000313" key="2">
    <source>
        <dbReference type="Proteomes" id="UP001501468"/>
    </source>
</evidence>
<comment type="caution">
    <text evidence="1">The sequence shown here is derived from an EMBL/GenBank/DDBJ whole genome shotgun (WGS) entry which is preliminary data.</text>
</comment>
<dbReference type="Proteomes" id="UP001501468">
    <property type="component" value="Unassembled WGS sequence"/>
</dbReference>
<dbReference type="EMBL" id="BAABDC010000004">
    <property type="protein sequence ID" value="GAA3711257.1"/>
    <property type="molecule type" value="Genomic_DNA"/>
</dbReference>
<organism evidence="1 2">
    <name type="scientific">Terrabacter ginsenosidimutans</name>
    <dbReference type="NCBI Taxonomy" id="490575"/>
    <lineage>
        <taxon>Bacteria</taxon>
        <taxon>Bacillati</taxon>
        <taxon>Actinomycetota</taxon>
        <taxon>Actinomycetes</taxon>
        <taxon>Micrococcales</taxon>
        <taxon>Intrasporangiaceae</taxon>
        <taxon>Terrabacter</taxon>
    </lineage>
</organism>
<reference evidence="2" key="1">
    <citation type="journal article" date="2019" name="Int. J. Syst. Evol. Microbiol.">
        <title>The Global Catalogue of Microorganisms (GCM) 10K type strain sequencing project: providing services to taxonomists for standard genome sequencing and annotation.</title>
        <authorList>
            <consortium name="The Broad Institute Genomics Platform"/>
            <consortium name="The Broad Institute Genome Sequencing Center for Infectious Disease"/>
            <person name="Wu L."/>
            <person name="Ma J."/>
        </authorList>
    </citation>
    <scope>NUCLEOTIDE SEQUENCE [LARGE SCALE GENOMIC DNA]</scope>
    <source>
        <strain evidence="2">JCM 17125</strain>
    </source>
</reference>
<proteinExistence type="predicted"/>
<name>A0ABP7E288_9MICO</name>